<feature type="compositionally biased region" description="Polar residues" evidence="1">
    <location>
        <begin position="37"/>
        <end position="50"/>
    </location>
</feature>
<feature type="region of interest" description="Disordered" evidence="1">
    <location>
        <begin position="1"/>
        <end position="50"/>
    </location>
</feature>
<name>A0A8J5K1R4_HOMAM</name>
<sequence length="50" mass="5358">MTSSPVSALLVRQKPFSPHTSQSVLPSPTPQGVLPHSTPQRVLSIHSTLQ</sequence>
<reference evidence="2" key="1">
    <citation type="journal article" date="2021" name="Sci. Adv.">
        <title>The American lobster genome reveals insights on longevity, neural, and immune adaptations.</title>
        <authorList>
            <person name="Polinski J.M."/>
            <person name="Zimin A.V."/>
            <person name="Clark K.F."/>
            <person name="Kohn A.B."/>
            <person name="Sadowski N."/>
            <person name="Timp W."/>
            <person name="Ptitsyn A."/>
            <person name="Khanna P."/>
            <person name="Romanova D.Y."/>
            <person name="Williams P."/>
            <person name="Greenwood S.J."/>
            <person name="Moroz L.L."/>
            <person name="Walt D.R."/>
            <person name="Bodnar A.G."/>
        </authorList>
    </citation>
    <scope>NUCLEOTIDE SEQUENCE</scope>
    <source>
        <strain evidence="2">GMGI-L3</strain>
    </source>
</reference>
<dbReference type="Proteomes" id="UP000747542">
    <property type="component" value="Unassembled WGS sequence"/>
</dbReference>
<evidence type="ECO:0000256" key="1">
    <source>
        <dbReference type="SAM" id="MobiDB-lite"/>
    </source>
</evidence>
<dbReference type="EMBL" id="JAHLQT010019541">
    <property type="protein sequence ID" value="KAG7168692.1"/>
    <property type="molecule type" value="Genomic_DNA"/>
</dbReference>
<protein>
    <submittedName>
        <fullName evidence="2">Uncharacterized protein</fullName>
    </submittedName>
</protein>
<comment type="caution">
    <text evidence="2">The sequence shown here is derived from an EMBL/GenBank/DDBJ whole genome shotgun (WGS) entry which is preliminary data.</text>
</comment>
<dbReference type="AlphaFoldDB" id="A0A8J5K1R4"/>
<organism evidence="2 3">
    <name type="scientific">Homarus americanus</name>
    <name type="common">American lobster</name>
    <dbReference type="NCBI Taxonomy" id="6706"/>
    <lineage>
        <taxon>Eukaryota</taxon>
        <taxon>Metazoa</taxon>
        <taxon>Ecdysozoa</taxon>
        <taxon>Arthropoda</taxon>
        <taxon>Crustacea</taxon>
        <taxon>Multicrustacea</taxon>
        <taxon>Malacostraca</taxon>
        <taxon>Eumalacostraca</taxon>
        <taxon>Eucarida</taxon>
        <taxon>Decapoda</taxon>
        <taxon>Pleocyemata</taxon>
        <taxon>Astacidea</taxon>
        <taxon>Nephropoidea</taxon>
        <taxon>Nephropidae</taxon>
        <taxon>Homarus</taxon>
    </lineage>
</organism>
<proteinExistence type="predicted"/>
<evidence type="ECO:0000313" key="2">
    <source>
        <dbReference type="EMBL" id="KAG7168692.1"/>
    </source>
</evidence>
<gene>
    <name evidence="2" type="ORF">Hamer_G032237</name>
</gene>
<evidence type="ECO:0000313" key="3">
    <source>
        <dbReference type="Proteomes" id="UP000747542"/>
    </source>
</evidence>
<keyword evidence="3" id="KW-1185">Reference proteome</keyword>
<accession>A0A8J5K1R4</accession>